<comment type="caution">
    <text evidence="2">The sequence shown here is derived from an EMBL/GenBank/DDBJ whole genome shotgun (WGS) entry which is preliminary data.</text>
</comment>
<proteinExistence type="predicted"/>
<reference evidence="2 3" key="1">
    <citation type="submission" date="2020-01" db="EMBL/GenBank/DDBJ databases">
        <title>Genomes assembled from Gulf of Kutch pelagic sediment metagenomes.</title>
        <authorList>
            <person name="Chandrashekar M."/>
            <person name="Mahajan M.S."/>
            <person name="Dave K.J."/>
            <person name="Vatsa P."/>
            <person name="Nathani N.M."/>
        </authorList>
    </citation>
    <scope>NUCLEOTIDE SEQUENCE [LARGE SCALE GENOMIC DNA]</scope>
    <source>
        <strain evidence="2">KS3-K002</strain>
    </source>
</reference>
<evidence type="ECO:0000313" key="3">
    <source>
        <dbReference type="Proteomes" id="UP000702544"/>
    </source>
</evidence>
<name>A0AAE4ZBV5_9BACT</name>
<evidence type="ECO:0000259" key="1">
    <source>
        <dbReference type="Pfam" id="PF23451"/>
    </source>
</evidence>
<sequence length="67" mass="7597">MDKHETYGGEGEGYSLPRSVECPFCGGKDTQLETPFGSVLSVAQYYCRKCKTVFEWIKRDAERPRGT</sequence>
<accession>A0AAE4ZBV5</accession>
<dbReference type="AlphaFoldDB" id="A0AAE4ZBV5"/>
<organism evidence="2 3">
    <name type="scientific">Candidatus Kutchimonas denitrificans</name>
    <dbReference type="NCBI Taxonomy" id="3056748"/>
    <lineage>
        <taxon>Bacteria</taxon>
        <taxon>Pseudomonadati</taxon>
        <taxon>Gemmatimonadota</taxon>
        <taxon>Gemmatimonadia</taxon>
        <taxon>Candidatus Palauibacterales</taxon>
        <taxon>Candidatus Palauibacteraceae</taxon>
        <taxon>Candidatus Kutchimonas</taxon>
    </lineage>
</organism>
<dbReference type="EMBL" id="JAACAK010000130">
    <property type="protein sequence ID" value="NIR76522.1"/>
    <property type="molecule type" value="Genomic_DNA"/>
</dbReference>
<dbReference type="InterPro" id="IPR056572">
    <property type="entry name" value="Zn_ribbon_PaaD"/>
</dbReference>
<feature type="domain" description="PaaD zinc beta ribbon" evidence="1">
    <location>
        <begin position="18"/>
        <end position="58"/>
    </location>
</feature>
<evidence type="ECO:0000313" key="2">
    <source>
        <dbReference type="EMBL" id="NIR76522.1"/>
    </source>
</evidence>
<dbReference type="Pfam" id="PF23451">
    <property type="entry name" value="Zn_ribbon_PaaD"/>
    <property type="match status" value="1"/>
</dbReference>
<dbReference type="Proteomes" id="UP000702544">
    <property type="component" value="Unassembled WGS sequence"/>
</dbReference>
<gene>
    <name evidence="2" type="ORF">GWO12_15690</name>
</gene>
<protein>
    <recommendedName>
        <fullName evidence="1">PaaD zinc beta ribbon domain-containing protein</fullName>
    </recommendedName>
</protein>